<evidence type="ECO:0000256" key="2">
    <source>
        <dbReference type="ARBA" id="ARBA00023125"/>
    </source>
</evidence>
<sequence>MKLDQSKIEEHFGQIERKGYLPDIIASDILAKVQSGILKPGDCLPTEIMLAQRFGVSRNVVREAIARLRSDGVIATKQGRGAVIKPISERATFRVDTQNMPEENALAQLFELRAILEIDVAGIAALRRSDDDLAQLDETMNVMAESKVFDDLRLQSDARFHRLLGQATGNSYLAGFVDYISGRLADTTRKTERVYGKDDLLEISVAEHLAVLEAVRAQNPTAAREAMARHVKAAAGRLGLTIPETAGVA</sequence>
<evidence type="ECO:0000256" key="3">
    <source>
        <dbReference type="ARBA" id="ARBA00023163"/>
    </source>
</evidence>
<proteinExistence type="predicted"/>
<accession>A0AAE3IZ62</accession>
<feature type="domain" description="HTH gntR-type" evidence="4">
    <location>
        <begin position="19"/>
        <end position="87"/>
    </location>
</feature>
<dbReference type="EMBL" id="JAOYFC010000002">
    <property type="protein sequence ID" value="MCV6824770.1"/>
    <property type="molecule type" value="Genomic_DNA"/>
</dbReference>
<gene>
    <name evidence="5" type="ORF">OH136_09405</name>
</gene>
<evidence type="ECO:0000256" key="1">
    <source>
        <dbReference type="ARBA" id="ARBA00023015"/>
    </source>
</evidence>
<dbReference type="SMART" id="SM00345">
    <property type="entry name" value="HTH_GNTR"/>
    <property type="match status" value="1"/>
</dbReference>
<keyword evidence="6" id="KW-1185">Reference proteome</keyword>
<name>A0AAE3IZ62_9RHOB</name>
<dbReference type="Pfam" id="PF07729">
    <property type="entry name" value="FCD"/>
    <property type="match status" value="1"/>
</dbReference>
<comment type="caution">
    <text evidence="5">The sequence shown here is derived from an EMBL/GenBank/DDBJ whole genome shotgun (WGS) entry which is preliminary data.</text>
</comment>
<dbReference type="CDD" id="cd07377">
    <property type="entry name" value="WHTH_GntR"/>
    <property type="match status" value="1"/>
</dbReference>
<dbReference type="Pfam" id="PF00392">
    <property type="entry name" value="GntR"/>
    <property type="match status" value="1"/>
</dbReference>
<dbReference type="PANTHER" id="PTHR43537">
    <property type="entry name" value="TRANSCRIPTIONAL REGULATOR, GNTR FAMILY"/>
    <property type="match status" value="1"/>
</dbReference>
<dbReference type="Gene3D" id="1.10.10.10">
    <property type="entry name" value="Winged helix-like DNA-binding domain superfamily/Winged helix DNA-binding domain"/>
    <property type="match status" value="1"/>
</dbReference>
<dbReference type="RefSeq" id="WP_263953622.1">
    <property type="nucleotide sequence ID" value="NZ_JAOYFC010000002.1"/>
</dbReference>
<dbReference type="PROSITE" id="PS50949">
    <property type="entry name" value="HTH_GNTR"/>
    <property type="match status" value="1"/>
</dbReference>
<dbReference type="Gene3D" id="1.20.120.530">
    <property type="entry name" value="GntR ligand-binding domain-like"/>
    <property type="match status" value="1"/>
</dbReference>
<dbReference type="SUPFAM" id="SSF46785">
    <property type="entry name" value="Winged helix' DNA-binding domain"/>
    <property type="match status" value="1"/>
</dbReference>
<dbReference type="Proteomes" id="UP001208041">
    <property type="component" value="Unassembled WGS sequence"/>
</dbReference>
<dbReference type="PRINTS" id="PR00035">
    <property type="entry name" value="HTHGNTR"/>
</dbReference>
<dbReference type="InterPro" id="IPR036388">
    <property type="entry name" value="WH-like_DNA-bd_sf"/>
</dbReference>
<evidence type="ECO:0000313" key="6">
    <source>
        <dbReference type="Proteomes" id="UP001208041"/>
    </source>
</evidence>
<dbReference type="SUPFAM" id="SSF48008">
    <property type="entry name" value="GntR ligand-binding domain-like"/>
    <property type="match status" value="1"/>
</dbReference>
<keyword evidence="1" id="KW-0805">Transcription regulation</keyword>
<organism evidence="5 6">
    <name type="scientific">Halocynthiibacter halioticoli</name>
    <dbReference type="NCBI Taxonomy" id="2986804"/>
    <lineage>
        <taxon>Bacteria</taxon>
        <taxon>Pseudomonadati</taxon>
        <taxon>Pseudomonadota</taxon>
        <taxon>Alphaproteobacteria</taxon>
        <taxon>Rhodobacterales</taxon>
        <taxon>Paracoccaceae</taxon>
        <taxon>Halocynthiibacter</taxon>
    </lineage>
</organism>
<keyword evidence="3" id="KW-0804">Transcription</keyword>
<reference evidence="5" key="1">
    <citation type="submission" date="2022-10" db="EMBL/GenBank/DDBJ databases">
        <authorList>
            <person name="Yue Y."/>
        </authorList>
    </citation>
    <scope>NUCLEOTIDE SEQUENCE</scope>
    <source>
        <strain evidence="5">Z654</strain>
    </source>
</reference>
<dbReference type="GO" id="GO:0003700">
    <property type="term" value="F:DNA-binding transcription factor activity"/>
    <property type="evidence" value="ECO:0007669"/>
    <property type="project" value="InterPro"/>
</dbReference>
<dbReference type="AlphaFoldDB" id="A0AAE3IZ62"/>
<dbReference type="GO" id="GO:0003677">
    <property type="term" value="F:DNA binding"/>
    <property type="evidence" value="ECO:0007669"/>
    <property type="project" value="UniProtKB-KW"/>
</dbReference>
<dbReference type="InterPro" id="IPR011711">
    <property type="entry name" value="GntR_C"/>
</dbReference>
<protein>
    <submittedName>
        <fullName evidence="5">FadR family transcriptional regulator</fullName>
    </submittedName>
</protein>
<dbReference type="InterPro" id="IPR000524">
    <property type="entry name" value="Tscrpt_reg_HTH_GntR"/>
</dbReference>
<keyword evidence="2" id="KW-0238">DNA-binding</keyword>
<evidence type="ECO:0000259" key="4">
    <source>
        <dbReference type="PROSITE" id="PS50949"/>
    </source>
</evidence>
<dbReference type="InterPro" id="IPR008920">
    <property type="entry name" value="TF_FadR/GntR_C"/>
</dbReference>
<dbReference type="InterPro" id="IPR036390">
    <property type="entry name" value="WH_DNA-bd_sf"/>
</dbReference>
<dbReference type="PANTHER" id="PTHR43537:SF5">
    <property type="entry name" value="UXU OPERON TRANSCRIPTIONAL REGULATOR"/>
    <property type="match status" value="1"/>
</dbReference>
<dbReference type="SMART" id="SM00895">
    <property type="entry name" value="FCD"/>
    <property type="match status" value="1"/>
</dbReference>
<evidence type="ECO:0000313" key="5">
    <source>
        <dbReference type="EMBL" id="MCV6824770.1"/>
    </source>
</evidence>